<feature type="domain" description="PPM-type phosphatase" evidence="14">
    <location>
        <begin position="66"/>
        <end position="309"/>
    </location>
</feature>
<evidence type="ECO:0000256" key="1">
    <source>
        <dbReference type="ARBA" id="ARBA00001936"/>
    </source>
</evidence>
<evidence type="ECO:0000256" key="8">
    <source>
        <dbReference type="ARBA" id="ARBA00022912"/>
    </source>
</evidence>
<evidence type="ECO:0000256" key="11">
    <source>
        <dbReference type="ARBA" id="ARBA00048336"/>
    </source>
</evidence>
<organism evidence="15 16">
    <name type="scientific">Ananas comosus</name>
    <name type="common">Pineapple</name>
    <name type="synonym">Ananas ananas</name>
    <dbReference type="NCBI Taxonomy" id="4615"/>
    <lineage>
        <taxon>Eukaryota</taxon>
        <taxon>Viridiplantae</taxon>
        <taxon>Streptophyta</taxon>
        <taxon>Embryophyta</taxon>
        <taxon>Tracheophyta</taxon>
        <taxon>Spermatophyta</taxon>
        <taxon>Magnoliopsida</taxon>
        <taxon>Liliopsida</taxon>
        <taxon>Poales</taxon>
        <taxon>Bromeliaceae</taxon>
        <taxon>Bromelioideae</taxon>
        <taxon>Ananas</taxon>
    </lineage>
</organism>
<dbReference type="InterPro" id="IPR015655">
    <property type="entry name" value="PP2C"/>
</dbReference>
<keyword evidence="9" id="KW-0464">Manganese</keyword>
<dbReference type="STRING" id="4615.A0A199VLH2"/>
<evidence type="ECO:0000256" key="3">
    <source>
        <dbReference type="ARBA" id="ARBA00006702"/>
    </source>
</evidence>
<dbReference type="SUPFAM" id="SSF81606">
    <property type="entry name" value="PP2C-like"/>
    <property type="match status" value="1"/>
</dbReference>
<dbReference type="Gene3D" id="3.60.40.10">
    <property type="entry name" value="PPM-type phosphatase domain"/>
    <property type="match status" value="2"/>
</dbReference>
<feature type="region of interest" description="Disordered" evidence="13">
    <location>
        <begin position="1"/>
        <end position="30"/>
    </location>
</feature>
<keyword evidence="6 12" id="KW-0378">Hydrolase</keyword>
<dbReference type="PROSITE" id="PS01032">
    <property type="entry name" value="PPM_1"/>
    <property type="match status" value="1"/>
</dbReference>
<proteinExistence type="inferred from homology"/>
<evidence type="ECO:0000256" key="13">
    <source>
        <dbReference type="SAM" id="MobiDB-lite"/>
    </source>
</evidence>
<dbReference type="PANTHER" id="PTHR13832">
    <property type="entry name" value="PROTEIN PHOSPHATASE 2C"/>
    <property type="match status" value="1"/>
</dbReference>
<dbReference type="PROSITE" id="PS51746">
    <property type="entry name" value="PPM_2"/>
    <property type="match status" value="1"/>
</dbReference>
<evidence type="ECO:0000256" key="7">
    <source>
        <dbReference type="ARBA" id="ARBA00022842"/>
    </source>
</evidence>
<reference evidence="15 16" key="1">
    <citation type="journal article" date="2016" name="DNA Res.">
        <title>The draft genome of MD-2 pineapple using hybrid error correction of long reads.</title>
        <authorList>
            <person name="Redwan R.M."/>
            <person name="Saidin A."/>
            <person name="Kumar S.V."/>
        </authorList>
    </citation>
    <scope>NUCLEOTIDE SEQUENCE [LARGE SCALE GENOMIC DNA]</scope>
    <source>
        <strain evidence="16">cv. MD2</strain>
        <tissue evidence="15">Leaf</tissue>
    </source>
</reference>
<comment type="catalytic activity">
    <reaction evidence="10">
        <text>O-phospho-L-seryl-[protein] + H2O = L-seryl-[protein] + phosphate</text>
        <dbReference type="Rhea" id="RHEA:20629"/>
        <dbReference type="Rhea" id="RHEA-COMP:9863"/>
        <dbReference type="Rhea" id="RHEA-COMP:11604"/>
        <dbReference type="ChEBI" id="CHEBI:15377"/>
        <dbReference type="ChEBI" id="CHEBI:29999"/>
        <dbReference type="ChEBI" id="CHEBI:43474"/>
        <dbReference type="ChEBI" id="CHEBI:83421"/>
        <dbReference type="EC" id="3.1.3.16"/>
    </reaction>
</comment>
<comment type="cofactor">
    <cofactor evidence="1">
        <name>Mn(2+)</name>
        <dbReference type="ChEBI" id="CHEBI:29035"/>
    </cofactor>
</comment>
<evidence type="ECO:0000256" key="4">
    <source>
        <dbReference type="ARBA" id="ARBA00013081"/>
    </source>
</evidence>
<comment type="catalytic activity">
    <reaction evidence="11">
        <text>O-phospho-L-threonyl-[protein] + H2O = L-threonyl-[protein] + phosphate</text>
        <dbReference type="Rhea" id="RHEA:47004"/>
        <dbReference type="Rhea" id="RHEA-COMP:11060"/>
        <dbReference type="Rhea" id="RHEA-COMP:11605"/>
        <dbReference type="ChEBI" id="CHEBI:15377"/>
        <dbReference type="ChEBI" id="CHEBI:30013"/>
        <dbReference type="ChEBI" id="CHEBI:43474"/>
        <dbReference type="ChEBI" id="CHEBI:61977"/>
        <dbReference type="EC" id="3.1.3.16"/>
    </reaction>
</comment>
<evidence type="ECO:0000256" key="5">
    <source>
        <dbReference type="ARBA" id="ARBA00022723"/>
    </source>
</evidence>
<dbReference type="SMART" id="SM00332">
    <property type="entry name" value="PP2Cc"/>
    <property type="match status" value="1"/>
</dbReference>
<evidence type="ECO:0000256" key="2">
    <source>
        <dbReference type="ARBA" id="ARBA00001946"/>
    </source>
</evidence>
<evidence type="ECO:0000313" key="16">
    <source>
        <dbReference type="Proteomes" id="UP000092600"/>
    </source>
</evidence>
<dbReference type="Proteomes" id="UP000092600">
    <property type="component" value="Unassembled WGS sequence"/>
</dbReference>
<dbReference type="GO" id="GO:0004722">
    <property type="term" value="F:protein serine/threonine phosphatase activity"/>
    <property type="evidence" value="ECO:0007669"/>
    <property type="project" value="UniProtKB-EC"/>
</dbReference>
<comment type="similarity">
    <text evidence="3 12">Belongs to the PP2C family.</text>
</comment>
<feature type="non-terminal residue" evidence="15">
    <location>
        <position position="343"/>
    </location>
</feature>
<evidence type="ECO:0000313" key="15">
    <source>
        <dbReference type="EMBL" id="OAY77585.1"/>
    </source>
</evidence>
<keyword evidence="5" id="KW-0479">Metal-binding</keyword>
<sequence length="343" mass="37506">MEEGSVKCGENVNESASGGRPPNPLAGSFRQTPCKPTLVKTRSVNVSSEPEMSSENCETEFVPIVRSGGWADIGFRQSMEDVYVCCDNFMQDYGLKNFCDGPYAFYGVFDGHGGKHAADFACSNIPKFIIEDVGFPMEIERVVSSAFLHTDTAFAEACSLNSSVASGTTALAALGKAIEMSRDHKPACSKEKKRIEASGGYVYDGYLNGQLNVARAIGDWHMEGLKDSNGLGPLSAEPEVMEVKLMEEDEFLIMGCDGIWDVFRSQNAVDFARRKLQEHNDPVVCCKELVAEALKRRSGDNLAVVVVCFHLRPPPPLTAPRPRVQRSISAEGLRELQSFLDSL</sequence>
<dbReference type="InterPro" id="IPR000222">
    <property type="entry name" value="PP2C_BS"/>
</dbReference>
<protein>
    <recommendedName>
        <fullName evidence="4">protein-serine/threonine phosphatase</fullName>
        <ecNumber evidence="4">3.1.3.16</ecNumber>
    </recommendedName>
</protein>
<dbReference type="InterPro" id="IPR001932">
    <property type="entry name" value="PPM-type_phosphatase-like_dom"/>
</dbReference>
<evidence type="ECO:0000256" key="6">
    <source>
        <dbReference type="ARBA" id="ARBA00022801"/>
    </source>
</evidence>
<dbReference type="Pfam" id="PF00481">
    <property type="entry name" value="PP2C"/>
    <property type="match status" value="1"/>
</dbReference>
<name>A0A199VLH2_ANACO</name>
<dbReference type="GO" id="GO:0046872">
    <property type="term" value="F:metal ion binding"/>
    <property type="evidence" value="ECO:0007669"/>
    <property type="project" value="UniProtKB-KW"/>
</dbReference>
<keyword evidence="7" id="KW-0460">Magnesium</keyword>
<comment type="cofactor">
    <cofactor evidence="2">
        <name>Mg(2+)</name>
        <dbReference type="ChEBI" id="CHEBI:18420"/>
    </cofactor>
</comment>
<dbReference type="EC" id="3.1.3.16" evidence="4"/>
<comment type="caution">
    <text evidence="15">The sequence shown here is derived from an EMBL/GenBank/DDBJ whole genome shotgun (WGS) entry which is preliminary data.</text>
</comment>
<keyword evidence="8 12" id="KW-0904">Protein phosphatase</keyword>
<dbReference type="CDD" id="cd00143">
    <property type="entry name" value="PP2Cc"/>
    <property type="match status" value="1"/>
</dbReference>
<dbReference type="InterPro" id="IPR036457">
    <property type="entry name" value="PPM-type-like_dom_sf"/>
</dbReference>
<gene>
    <name evidence="15" type="ORF">ACMD2_07327</name>
</gene>
<dbReference type="EMBL" id="LSRQ01001499">
    <property type="protein sequence ID" value="OAY77585.1"/>
    <property type="molecule type" value="Genomic_DNA"/>
</dbReference>
<dbReference type="PANTHER" id="PTHR13832:SF790">
    <property type="entry name" value="PROTEIN PHOSPHATASE 2C 22-RELATED"/>
    <property type="match status" value="1"/>
</dbReference>
<accession>A0A199VLH2</accession>
<evidence type="ECO:0000259" key="14">
    <source>
        <dbReference type="PROSITE" id="PS51746"/>
    </source>
</evidence>
<evidence type="ECO:0000256" key="12">
    <source>
        <dbReference type="RuleBase" id="RU003465"/>
    </source>
</evidence>
<evidence type="ECO:0000256" key="10">
    <source>
        <dbReference type="ARBA" id="ARBA00047761"/>
    </source>
</evidence>
<dbReference type="AlphaFoldDB" id="A0A199VLH2"/>
<evidence type="ECO:0000256" key="9">
    <source>
        <dbReference type="ARBA" id="ARBA00023211"/>
    </source>
</evidence>